<keyword evidence="1" id="KW-0812">Transmembrane</keyword>
<evidence type="ECO:0000256" key="1">
    <source>
        <dbReference type="SAM" id="Phobius"/>
    </source>
</evidence>
<proteinExistence type="predicted"/>
<evidence type="ECO:0000313" key="3">
    <source>
        <dbReference type="Proteomes" id="UP000054662"/>
    </source>
</evidence>
<dbReference type="AlphaFoldDB" id="A0A0W1AK80"/>
<comment type="caution">
    <text evidence="2">The sequence shown here is derived from an EMBL/GenBank/DDBJ whole genome shotgun (WGS) entry which is preliminary data.</text>
</comment>
<reference evidence="2 3" key="1">
    <citation type="submission" date="2015-11" db="EMBL/GenBank/DDBJ databases">
        <title>Genomic analysis of 38 Legionella species identifies large and diverse effector repertoires.</title>
        <authorList>
            <person name="Burstein D."/>
            <person name="Amaro F."/>
            <person name="Zusman T."/>
            <person name="Lifshitz Z."/>
            <person name="Cohen O."/>
            <person name="Gilbert J.A."/>
            <person name="Pupko T."/>
            <person name="Shuman H.A."/>
            <person name="Segal G."/>
        </authorList>
    </citation>
    <scope>NUCLEOTIDE SEQUENCE [LARGE SCALE GENOMIC DNA]</scope>
    <source>
        <strain evidence="2 3">ATCC 49508</strain>
    </source>
</reference>
<evidence type="ECO:0000313" key="2">
    <source>
        <dbReference type="EMBL" id="KTD81648.1"/>
    </source>
</evidence>
<dbReference type="OrthoDB" id="9880829at2"/>
<organism evidence="2 3">
    <name type="scientific">Legionella worsleiensis</name>
    <dbReference type="NCBI Taxonomy" id="45076"/>
    <lineage>
        <taxon>Bacteria</taxon>
        <taxon>Pseudomonadati</taxon>
        <taxon>Pseudomonadota</taxon>
        <taxon>Gammaproteobacteria</taxon>
        <taxon>Legionellales</taxon>
        <taxon>Legionellaceae</taxon>
        <taxon>Legionella</taxon>
    </lineage>
</organism>
<dbReference type="PATRIC" id="fig|45076.6.peg.475"/>
<gene>
    <name evidence="2" type="ORF">Lwor_0430</name>
</gene>
<keyword evidence="1" id="KW-1133">Transmembrane helix</keyword>
<accession>A0A0W1AK80</accession>
<dbReference type="STRING" id="45076.Lwor_0430"/>
<name>A0A0W1AK80_9GAMM</name>
<protein>
    <submittedName>
        <fullName evidence="2">Uncharacterized protein</fullName>
    </submittedName>
</protein>
<keyword evidence="3" id="KW-1185">Reference proteome</keyword>
<dbReference type="Proteomes" id="UP000054662">
    <property type="component" value="Unassembled WGS sequence"/>
</dbReference>
<feature type="transmembrane region" description="Helical" evidence="1">
    <location>
        <begin position="172"/>
        <end position="188"/>
    </location>
</feature>
<dbReference type="EMBL" id="LNZC01000003">
    <property type="protein sequence ID" value="KTD81648.1"/>
    <property type="molecule type" value="Genomic_DNA"/>
</dbReference>
<sequence length="204" mass="23498">MAKLFKFRDLKTATELAAFSKGYMDSFQGKRLDPIQAIKTETLFSYKRIIGVYEGTQLVAGYIINQYPHRCFEYFTAEEQLNIIEALGGKQKVCEIVALWKSKSISRLMFNLNIGSNIIFDALKENRPFIFGCSYAGHGMIKRYTLLSPKLVRKGTHDNDLTVFYFRRRQMIMTYLLTLTITIAQAIYRKLFGVKKSAQAIIND</sequence>
<dbReference type="RefSeq" id="WP_058492261.1">
    <property type="nucleotide sequence ID" value="NZ_CBCRUR010000005.1"/>
</dbReference>
<keyword evidence="1" id="KW-0472">Membrane</keyword>